<dbReference type="EMBL" id="CCYD01000109">
    <property type="protein sequence ID" value="CEG36046.1"/>
    <property type="molecule type" value="Genomic_DNA"/>
</dbReference>
<evidence type="ECO:0000313" key="1">
    <source>
        <dbReference type="EMBL" id="CEG36046.1"/>
    </source>
</evidence>
<keyword evidence="2" id="KW-1185">Reference proteome</keyword>
<evidence type="ECO:0000313" key="2">
    <source>
        <dbReference type="Proteomes" id="UP000054928"/>
    </source>
</evidence>
<dbReference type="GeneID" id="36395422"/>
<dbReference type="RefSeq" id="XP_024572415.1">
    <property type="nucleotide sequence ID" value="XM_024730936.1"/>
</dbReference>
<sequence>MGDGATMASQLDNFSELVVAMEGVGDVTSLPSSHAMIVENSKEISLDEVEEKLLKEHEKIENAGKLEESAFKVRICGRGGRKNKQGGGGRQDQHILQDMRQGNLGQLLSARGFTGRCHGCTKIDHKKVDCPPSARSCKELFMADMDEISD</sequence>
<organism evidence="1 2">
    <name type="scientific">Plasmopara halstedii</name>
    <name type="common">Downy mildew of sunflower</name>
    <dbReference type="NCBI Taxonomy" id="4781"/>
    <lineage>
        <taxon>Eukaryota</taxon>
        <taxon>Sar</taxon>
        <taxon>Stramenopiles</taxon>
        <taxon>Oomycota</taxon>
        <taxon>Peronosporomycetes</taxon>
        <taxon>Peronosporales</taxon>
        <taxon>Peronosporaceae</taxon>
        <taxon>Plasmopara</taxon>
    </lineage>
</organism>
<protein>
    <submittedName>
        <fullName evidence="1">Uncharacterized protein</fullName>
    </submittedName>
</protein>
<name>A0A0P1A6N4_PLAHL</name>
<accession>A0A0P1A6N4</accession>
<dbReference type="Proteomes" id="UP000054928">
    <property type="component" value="Unassembled WGS sequence"/>
</dbReference>
<proteinExistence type="predicted"/>
<dbReference type="AlphaFoldDB" id="A0A0P1A6N4"/>
<reference evidence="2" key="1">
    <citation type="submission" date="2014-09" db="EMBL/GenBank/DDBJ databases">
        <authorList>
            <person name="Sharma Rahul"/>
            <person name="Thines Marco"/>
        </authorList>
    </citation>
    <scope>NUCLEOTIDE SEQUENCE [LARGE SCALE GENOMIC DNA]</scope>
</reference>